<evidence type="ECO:0000259" key="6">
    <source>
        <dbReference type="PROSITE" id="PS51352"/>
    </source>
</evidence>
<dbReference type="AlphaFoldDB" id="A0A9D7K218"/>
<dbReference type="InterPro" id="IPR050553">
    <property type="entry name" value="Thioredoxin_ResA/DsbE_sf"/>
</dbReference>
<dbReference type="Pfam" id="PF08534">
    <property type="entry name" value="Redoxin"/>
    <property type="match status" value="1"/>
</dbReference>
<reference evidence="7" key="1">
    <citation type="submission" date="2020-10" db="EMBL/GenBank/DDBJ databases">
        <title>Connecting structure to function with the recovery of over 1000 high-quality activated sludge metagenome-assembled genomes encoding full-length rRNA genes using long-read sequencing.</title>
        <authorList>
            <person name="Singleton C.M."/>
            <person name="Petriglieri F."/>
            <person name="Kristensen J.M."/>
            <person name="Kirkegaard R.H."/>
            <person name="Michaelsen T.Y."/>
            <person name="Andersen M.H."/>
            <person name="Karst S.M."/>
            <person name="Dueholm M.S."/>
            <person name="Nielsen P.H."/>
            <person name="Albertsen M."/>
        </authorList>
    </citation>
    <scope>NUCLEOTIDE SEQUENCE</scope>
    <source>
        <strain evidence="7">Hirt_18-Q3-R61-65_BATAC.395</strain>
    </source>
</reference>
<keyword evidence="5" id="KW-0472">Membrane</keyword>
<dbReference type="EMBL" id="JADJUC010000002">
    <property type="protein sequence ID" value="MBK8523232.1"/>
    <property type="molecule type" value="Genomic_DNA"/>
</dbReference>
<protein>
    <submittedName>
        <fullName evidence="7">TlpA family protein disulfide reductase</fullName>
    </submittedName>
</protein>
<dbReference type="GO" id="GO:0030313">
    <property type="term" value="C:cell envelope"/>
    <property type="evidence" value="ECO:0007669"/>
    <property type="project" value="UniProtKB-SubCell"/>
</dbReference>
<dbReference type="InterPro" id="IPR013740">
    <property type="entry name" value="Redoxin"/>
</dbReference>
<accession>A0A9D7K218</accession>
<dbReference type="GO" id="GO:0017004">
    <property type="term" value="P:cytochrome complex assembly"/>
    <property type="evidence" value="ECO:0007669"/>
    <property type="project" value="UniProtKB-KW"/>
</dbReference>
<evidence type="ECO:0000313" key="8">
    <source>
        <dbReference type="Proteomes" id="UP000886689"/>
    </source>
</evidence>
<dbReference type="SUPFAM" id="SSF52833">
    <property type="entry name" value="Thioredoxin-like"/>
    <property type="match status" value="1"/>
</dbReference>
<name>A0A9D7K218_9PROT</name>
<keyword evidence="5" id="KW-1133">Transmembrane helix</keyword>
<dbReference type="InterPro" id="IPR036249">
    <property type="entry name" value="Thioredoxin-like_sf"/>
</dbReference>
<feature type="domain" description="Thioredoxin" evidence="6">
    <location>
        <begin position="56"/>
        <end position="194"/>
    </location>
</feature>
<dbReference type="PROSITE" id="PS51352">
    <property type="entry name" value="THIOREDOXIN_2"/>
    <property type="match status" value="1"/>
</dbReference>
<dbReference type="PANTHER" id="PTHR42852">
    <property type="entry name" value="THIOL:DISULFIDE INTERCHANGE PROTEIN DSBE"/>
    <property type="match status" value="1"/>
</dbReference>
<evidence type="ECO:0000256" key="4">
    <source>
        <dbReference type="ARBA" id="ARBA00023284"/>
    </source>
</evidence>
<evidence type="ECO:0000256" key="1">
    <source>
        <dbReference type="ARBA" id="ARBA00004196"/>
    </source>
</evidence>
<gene>
    <name evidence="7" type="ORF">IPL58_03355</name>
</gene>
<keyword evidence="5" id="KW-0812">Transmembrane</keyword>
<dbReference type="Gene3D" id="3.40.30.10">
    <property type="entry name" value="Glutaredoxin"/>
    <property type="match status" value="1"/>
</dbReference>
<keyword evidence="2" id="KW-0201">Cytochrome c-type biogenesis</keyword>
<proteinExistence type="predicted"/>
<dbReference type="PANTHER" id="PTHR42852:SF6">
    <property type="entry name" value="THIOL:DISULFIDE INTERCHANGE PROTEIN DSBE"/>
    <property type="match status" value="1"/>
</dbReference>
<dbReference type="GO" id="GO:0016491">
    <property type="term" value="F:oxidoreductase activity"/>
    <property type="evidence" value="ECO:0007669"/>
    <property type="project" value="InterPro"/>
</dbReference>
<dbReference type="CDD" id="cd02966">
    <property type="entry name" value="TlpA_like_family"/>
    <property type="match status" value="1"/>
</dbReference>
<keyword evidence="3" id="KW-1015">Disulfide bond</keyword>
<evidence type="ECO:0000313" key="7">
    <source>
        <dbReference type="EMBL" id="MBK8523232.1"/>
    </source>
</evidence>
<sequence>MKQQHALWLLGATSVLTLVTVGYLGYRLYGMSQMPSPEQLAEQARVSRQVTPDAAQVGIDALLAMTLPDLEGRPQPLAQWPGKILVINYWATWCPPCIEEMPIFSRLHDRYAGAGVQFVGIGMDEPEKMQAFVKKSPVSYPLLVGGTSPGGNPALKLKGMPYTVVVGRDGKVVFSRYGGLDEASLEPVLRQLTAAK</sequence>
<evidence type="ECO:0000256" key="2">
    <source>
        <dbReference type="ARBA" id="ARBA00022748"/>
    </source>
</evidence>
<evidence type="ECO:0000256" key="5">
    <source>
        <dbReference type="SAM" id="Phobius"/>
    </source>
</evidence>
<keyword evidence="4" id="KW-0676">Redox-active center</keyword>
<feature type="transmembrane region" description="Helical" evidence="5">
    <location>
        <begin position="6"/>
        <end position="26"/>
    </location>
</feature>
<comment type="caution">
    <text evidence="7">The sequence shown here is derived from an EMBL/GenBank/DDBJ whole genome shotgun (WGS) entry which is preliminary data.</text>
</comment>
<evidence type="ECO:0000256" key="3">
    <source>
        <dbReference type="ARBA" id="ARBA00023157"/>
    </source>
</evidence>
<dbReference type="Proteomes" id="UP000886689">
    <property type="component" value="Unassembled WGS sequence"/>
</dbReference>
<comment type="subcellular location">
    <subcellularLocation>
        <location evidence="1">Cell envelope</location>
    </subcellularLocation>
</comment>
<organism evidence="7 8">
    <name type="scientific">Candidatus Proximibacter danicus</name>
    <dbReference type="NCBI Taxonomy" id="2954365"/>
    <lineage>
        <taxon>Bacteria</taxon>
        <taxon>Pseudomonadati</taxon>
        <taxon>Pseudomonadota</taxon>
        <taxon>Betaproteobacteria</taxon>
        <taxon>Candidatus Proximibacter</taxon>
    </lineage>
</organism>
<dbReference type="InterPro" id="IPR013766">
    <property type="entry name" value="Thioredoxin_domain"/>
</dbReference>